<dbReference type="AlphaFoldDB" id="A0A131ZZ87"/>
<dbReference type="VEuPathDB" id="VectorBase:SSCA001329"/>
<reference evidence="1 2" key="1">
    <citation type="journal article" date="2015" name="Parasit. Vectors">
        <title>Draft genome of the scabies mite.</title>
        <authorList>
            <person name="Rider S.D.Jr."/>
            <person name="Morgan M.S."/>
            <person name="Arlian L.G."/>
        </authorList>
    </citation>
    <scope>NUCLEOTIDE SEQUENCE [LARGE SCALE GENOMIC DNA]</scope>
    <source>
        <strain evidence="1">Arlian Lab</strain>
    </source>
</reference>
<name>A0A131ZZ87_SARSC</name>
<accession>A0A131ZZ87</accession>
<dbReference type="Proteomes" id="UP000616769">
    <property type="component" value="Unassembled WGS sequence"/>
</dbReference>
<protein>
    <submittedName>
        <fullName evidence="1">Uncharacterized protein</fullName>
    </submittedName>
</protein>
<proteinExistence type="predicted"/>
<comment type="caution">
    <text evidence="1">The sequence shown here is derived from an EMBL/GenBank/DDBJ whole genome shotgun (WGS) entry which is preliminary data.</text>
</comment>
<sequence>MCCVGCCGQFKVRCHCENPPKVDVLLVQSASKSSRKRLRCCSFTFEKKAILVRGGFWVNYPVLHHHHYHRQQDCEENTNKLMI</sequence>
<evidence type="ECO:0000313" key="1">
    <source>
        <dbReference type="EMBL" id="KPM03829.1"/>
    </source>
</evidence>
<dbReference type="EMBL" id="JXLN01006369">
    <property type="protein sequence ID" value="KPM03829.1"/>
    <property type="molecule type" value="Genomic_DNA"/>
</dbReference>
<gene>
    <name evidence="1" type="ORF">QR98_0022640</name>
</gene>
<organism evidence="1 2">
    <name type="scientific">Sarcoptes scabiei</name>
    <name type="common">Itch mite</name>
    <name type="synonym">Acarus scabiei</name>
    <dbReference type="NCBI Taxonomy" id="52283"/>
    <lineage>
        <taxon>Eukaryota</taxon>
        <taxon>Metazoa</taxon>
        <taxon>Ecdysozoa</taxon>
        <taxon>Arthropoda</taxon>
        <taxon>Chelicerata</taxon>
        <taxon>Arachnida</taxon>
        <taxon>Acari</taxon>
        <taxon>Acariformes</taxon>
        <taxon>Sarcoptiformes</taxon>
        <taxon>Astigmata</taxon>
        <taxon>Psoroptidia</taxon>
        <taxon>Sarcoptoidea</taxon>
        <taxon>Sarcoptidae</taxon>
        <taxon>Sarcoptinae</taxon>
        <taxon>Sarcoptes</taxon>
    </lineage>
</organism>
<evidence type="ECO:0000313" key="2">
    <source>
        <dbReference type="Proteomes" id="UP000616769"/>
    </source>
</evidence>